<dbReference type="AlphaFoldDB" id="A0A5B7CXZ1"/>
<accession>A0A5B7CXZ1</accession>
<evidence type="ECO:0000256" key="1">
    <source>
        <dbReference type="SAM" id="MobiDB-lite"/>
    </source>
</evidence>
<organism evidence="2 3">
    <name type="scientific">Portunus trituberculatus</name>
    <name type="common">Swimming crab</name>
    <name type="synonym">Neptunus trituberculatus</name>
    <dbReference type="NCBI Taxonomy" id="210409"/>
    <lineage>
        <taxon>Eukaryota</taxon>
        <taxon>Metazoa</taxon>
        <taxon>Ecdysozoa</taxon>
        <taxon>Arthropoda</taxon>
        <taxon>Crustacea</taxon>
        <taxon>Multicrustacea</taxon>
        <taxon>Malacostraca</taxon>
        <taxon>Eumalacostraca</taxon>
        <taxon>Eucarida</taxon>
        <taxon>Decapoda</taxon>
        <taxon>Pleocyemata</taxon>
        <taxon>Brachyura</taxon>
        <taxon>Eubrachyura</taxon>
        <taxon>Portunoidea</taxon>
        <taxon>Portunidae</taxon>
        <taxon>Portuninae</taxon>
        <taxon>Portunus</taxon>
    </lineage>
</organism>
<name>A0A5B7CXZ1_PORTR</name>
<sequence length="65" mass="7243">MAPPSQPSSSPLPQRRSMPRARLCLSSALPRLSRQTIVIPGLPHPNDYPTRPHDTHVSAHSCQYF</sequence>
<dbReference type="Proteomes" id="UP000324222">
    <property type="component" value="Unassembled WGS sequence"/>
</dbReference>
<protein>
    <submittedName>
        <fullName evidence="2">Uncharacterized protein</fullName>
    </submittedName>
</protein>
<evidence type="ECO:0000313" key="2">
    <source>
        <dbReference type="EMBL" id="MPC14229.1"/>
    </source>
</evidence>
<feature type="region of interest" description="Disordered" evidence="1">
    <location>
        <begin position="1"/>
        <end position="20"/>
    </location>
</feature>
<comment type="caution">
    <text evidence="2">The sequence shown here is derived from an EMBL/GenBank/DDBJ whole genome shotgun (WGS) entry which is preliminary data.</text>
</comment>
<gene>
    <name evidence="2" type="ORF">E2C01_006989</name>
</gene>
<feature type="compositionally biased region" description="Low complexity" evidence="1">
    <location>
        <begin position="7"/>
        <end position="16"/>
    </location>
</feature>
<feature type="region of interest" description="Disordered" evidence="1">
    <location>
        <begin position="41"/>
        <end position="65"/>
    </location>
</feature>
<evidence type="ECO:0000313" key="3">
    <source>
        <dbReference type="Proteomes" id="UP000324222"/>
    </source>
</evidence>
<reference evidence="2 3" key="1">
    <citation type="submission" date="2019-05" db="EMBL/GenBank/DDBJ databases">
        <title>Another draft genome of Portunus trituberculatus and its Hox gene families provides insights of decapod evolution.</title>
        <authorList>
            <person name="Jeong J.-H."/>
            <person name="Song I."/>
            <person name="Kim S."/>
            <person name="Choi T."/>
            <person name="Kim D."/>
            <person name="Ryu S."/>
            <person name="Kim W."/>
        </authorList>
    </citation>
    <scope>NUCLEOTIDE SEQUENCE [LARGE SCALE GENOMIC DNA]</scope>
    <source>
        <tissue evidence="2">Muscle</tissue>
    </source>
</reference>
<keyword evidence="3" id="KW-1185">Reference proteome</keyword>
<proteinExistence type="predicted"/>
<dbReference type="EMBL" id="VSRR010000337">
    <property type="protein sequence ID" value="MPC14229.1"/>
    <property type="molecule type" value="Genomic_DNA"/>
</dbReference>